<evidence type="ECO:0000256" key="3">
    <source>
        <dbReference type="ARBA" id="ARBA00022452"/>
    </source>
</evidence>
<gene>
    <name evidence="10" type="ORF">P8625_12985</name>
</gene>
<accession>A0ABY8L0U9</accession>
<organism evidence="10 11">
    <name type="scientific">Tenacibaculum tangerinum</name>
    <dbReference type="NCBI Taxonomy" id="3038772"/>
    <lineage>
        <taxon>Bacteria</taxon>
        <taxon>Pseudomonadati</taxon>
        <taxon>Bacteroidota</taxon>
        <taxon>Flavobacteriia</taxon>
        <taxon>Flavobacteriales</taxon>
        <taxon>Flavobacteriaceae</taxon>
        <taxon>Tenacibaculum</taxon>
    </lineage>
</organism>
<evidence type="ECO:0000259" key="9">
    <source>
        <dbReference type="Pfam" id="PF07715"/>
    </source>
</evidence>
<dbReference type="SUPFAM" id="SSF56935">
    <property type="entry name" value="Porins"/>
    <property type="match status" value="1"/>
</dbReference>
<evidence type="ECO:0000256" key="8">
    <source>
        <dbReference type="SAM" id="SignalP"/>
    </source>
</evidence>
<name>A0ABY8L0U9_9FLAO</name>
<keyword evidence="11" id="KW-1185">Reference proteome</keyword>
<evidence type="ECO:0000256" key="2">
    <source>
        <dbReference type="ARBA" id="ARBA00022448"/>
    </source>
</evidence>
<dbReference type="Proteomes" id="UP001232001">
    <property type="component" value="Chromosome"/>
</dbReference>
<dbReference type="InterPro" id="IPR037066">
    <property type="entry name" value="Plug_dom_sf"/>
</dbReference>
<dbReference type="Pfam" id="PF13715">
    <property type="entry name" value="CarbopepD_reg_2"/>
    <property type="match status" value="1"/>
</dbReference>
<dbReference type="NCBIfam" id="TIGR04057">
    <property type="entry name" value="SusC_RagA_signa"/>
    <property type="match status" value="1"/>
</dbReference>
<feature type="chain" id="PRO_5045584045" evidence="8">
    <location>
        <begin position="18"/>
        <end position="1069"/>
    </location>
</feature>
<keyword evidence="8" id="KW-0732">Signal</keyword>
<comment type="similarity">
    <text evidence="7">Belongs to the TonB-dependent receptor family.</text>
</comment>
<sequence length="1069" mass="117910">MKKLILLLLLLPLTLMGQEMMVKGTVIDGETKEPLPGVSVLIKGTVKGTETDFNGKFELKATKGDTIVFLYLGMKSQEVVVNSPTLQVSLQPDTTQLDEVVVSVGYFDVTKKDLSGSISQVKTQELEKNRSIKVEQLLQGQVAGVVVSESSEPGGGIGISIRGTNSMLGGTQPLYVVDGIPIDPLTDAQGNGASGQSQSALSFLNPNDIEKMEVLKDAAATAVYGARGANGVIIITTKSGGRSGEDNLSITVDTFITEVNKKLDVMNGPQFEEYMNQRALNQLYVNLTDPQRVGGYFDGSQEFTDVNYPELATFSLPFATSTGINNNWQDLVYRIAASSAYNISYRGGDAKKNFSMSLAMQDIDGVIVNTGNKRVIFNANGRKKIFNDNIDLISRTNVAYNTGNASSVGNGQIFLQRGVVSQALQFQPIFSTLEPGQDDDIYADLNEDNVVSNPYTLAKFLTDKKESFNFIQNLSVTAKIAPNLTGILKGAFNYQKSNRDSYYPVNTTRGRRNNGEATQAFLENRKIYGEANLRYRNNFNGHRIDASLVGTIEKNNIRSMYNKAFGFGSDVTKYYTFQSATDVLVPISQFREFGLLSGLFRVGYNYKGKYYLDVNTRIDASSKFAKNNKSAWFPSIALAWTISKEKFLRNSKTISNLKLRTSYGKTGSNPIAPYQSLALLTPIRYNFDNQLVTGFYESNLANDDLTWETTDQFNAGMDLGLFDSKLNLTVDVYHKRTHDLLQNVILPPSNGFKTIVDNFGEVENKGIELGLGATLFETEEFNWNVSANFSMNRNKLVKLNSNLEFQLGPSVGFSKANPIMFMEGQPLGIFWGAQTEGIYQDWDEAIASGIDGATPGEIKYRNNSVDTDANGQPLDRQIINFDDYVKIGDPNPDFNVAITNNFTFGNWDLSVLFTGQKGGDIFWVDSWGLTGNQKSTNGLVTSFKDSWKAPLSVTAAGDVVYDPSVGQLTNVGNPAPLIDPGQRALVSDRQIFDGSYVRLKNLNIGYTLKLKKKTSLRVYATGQNLVTWTKYPGYDPEVQTYNKDPQRRGVDFGGYPGTKTYTLGVKFNY</sequence>
<keyword evidence="6 7" id="KW-0998">Cell outer membrane</keyword>
<dbReference type="EMBL" id="CP122539">
    <property type="protein sequence ID" value="WGH74980.1"/>
    <property type="molecule type" value="Genomic_DNA"/>
</dbReference>
<keyword evidence="10" id="KW-0675">Receptor</keyword>
<evidence type="ECO:0000256" key="6">
    <source>
        <dbReference type="ARBA" id="ARBA00023237"/>
    </source>
</evidence>
<dbReference type="Gene3D" id="2.60.40.1120">
    <property type="entry name" value="Carboxypeptidase-like, regulatory domain"/>
    <property type="match status" value="1"/>
</dbReference>
<reference evidence="10 11" key="1">
    <citation type="submission" date="2023-04" db="EMBL/GenBank/DDBJ databases">
        <title>Tenacibaculum tangerinum sp. nov., isolated from sea tidal flat of South Korea.</title>
        <authorList>
            <person name="Lee S.H."/>
            <person name="Kim J.-J."/>
        </authorList>
    </citation>
    <scope>NUCLEOTIDE SEQUENCE [LARGE SCALE GENOMIC DNA]</scope>
    <source>
        <strain evidence="10 11">GRR-S3-23</strain>
    </source>
</reference>
<keyword evidence="4 7" id="KW-0812">Transmembrane</keyword>
<dbReference type="RefSeq" id="WP_279650873.1">
    <property type="nucleotide sequence ID" value="NZ_CP122539.1"/>
</dbReference>
<feature type="domain" description="TonB-dependent receptor plug" evidence="9">
    <location>
        <begin position="111"/>
        <end position="232"/>
    </location>
</feature>
<dbReference type="SUPFAM" id="SSF49464">
    <property type="entry name" value="Carboxypeptidase regulatory domain-like"/>
    <property type="match status" value="1"/>
</dbReference>
<evidence type="ECO:0000256" key="1">
    <source>
        <dbReference type="ARBA" id="ARBA00004571"/>
    </source>
</evidence>
<proteinExistence type="inferred from homology"/>
<dbReference type="Pfam" id="PF07715">
    <property type="entry name" value="Plug"/>
    <property type="match status" value="1"/>
</dbReference>
<dbReference type="InterPro" id="IPR023996">
    <property type="entry name" value="TonB-dep_OMP_SusC/RagA"/>
</dbReference>
<dbReference type="InterPro" id="IPR023997">
    <property type="entry name" value="TonB-dep_OMP_SusC/RagA_CS"/>
</dbReference>
<dbReference type="InterPro" id="IPR036942">
    <property type="entry name" value="Beta-barrel_TonB_sf"/>
</dbReference>
<dbReference type="InterPro" id="IPR012910">
    <property type="entry name" value="Plug_dom"/>
</dbReference>
<keyword evidence="5 7" id="KW-0472">Membrane</keyword>
<keyword evidence="3 7" id="KW-1134">Transmembrane beta strand</keyword>
<evidence type="ECO:0000256" key="7">
    <source>
        <dbReference type="PROSITE-ProRule" id="PRU01360"/>
    </source>
</evidence>
<evidence type="ECO:0000313" key="11">
    <source>
        <dbReference type="Proteomes" id="UP001232001"/>
    </source>
</evidence>
<evidence type="ECO:0000313" key="10">
    <source>
        <dbReference type="EMBL" id="WGH74980.1"/>
    </source>
</evidence>
<dbReference type="PROSITE" id="PS52016">
    <property type="entry name" value="TONB_DEPENDENT_REC_3"/>
    <property type="match status" value="1"/>
</dbReference>
<dbReference type="NCBIfam" id="TIGR04056">
    <property type="entry name" value="OMP_RagA_SusC"/>
    <property type="match status" value="1"/>
</dbReference>
<dbReference type="Gene3D" id="2.40.170.20">
    <property type="entry name" value="TonB-dependent receptor, beta-barrel domain"/>
    <property type="match status" value="1"/>
</dbReference>
<feature type="signal peptide" evidence="8">
    <location>
        <begin position="1"/>
        <end position="17"/>
    </location>
</feature>
<evidence type="ECO:0000256" key="4">
    <source>
        <dbReference type="ARBA" id="ARBA00022692"/>
    </source>
</evidence>
<dbReference type="Gene3D" id="2.170.130.10">
    <property type="entry name" value="TonB-dependent receptor, plug domain"/>
    <property type="match status" value="1"/>
</dbReference>
<dbReference type="InterPro" id="IPR008969">
    <property type="entry name" value="CarboxyPept-like_regulatory"/>
</dbReference>
<dbReference type="InterPro" id="IPR039426">
    <property type="entry name" value="TonB-dep_rcpt-like"/>
</dbReference>
<keyword evidence="2 7" id="KW-0813">Transport</keyword>
<protein>
    <submittedName>
        <fullName evidence="10">TonB-dependent receptor</fullName>
    </submittedName>
</protein>
<comment type="subcellular location">
    <subcellularLocation>
        <location evidence="1 7">Cell outer membrane</location>
        <topology evidence="1 7">Multi-pass membrane protein</topology>
    </subcellularLocation>
</comment>
<evidence type="ECO:0000256" key="5">
    <source>
        <dbReference type="ARBA" id="ARBA00023136"/>
    </source>
</evidence>